<keyword evidence="2" id="KW-1133">Transmembrane helix</keyword>
<proteinExistence type="predicted"/>
<accession>A0AAJ0D0H0</accession>
<feature type="compositionally biased region" description="Polar residues" evidence="1">
    <location>
        <begin position="306"/>
        <end position="317"/>
    </location>
</feature>
<feature type="transmembrane region" description="Helical" evidence="2">
    <location>
        <begin position="180"/>
        <end position="206"/>
    </location>
</feature>
<feature type="region of interest" description="Disordered" evidence="1">
    <location>
        <begin position="401"/>
        <end position="441"/>
    </location>
</feature>
<reference evidence="3" key="1">
    <citation type="submission" date="2023-06" db="EMBL/GenBank/DDBJ databases">
        <title>Conoideocrella luteorostrata (Hypocreales: Clavicipitaceae), a potential biocontrol fungus for elongate hemlock scale in United States Christmas tree production areas.</title>
        <authorList>
            <person name="Barrett H."/>
            <person name="Lovett B."/>
            <person name="Macias A.M."/>
            <person name="Stajich J.E."/>
            <person name="Kasson M.T."/>
        </authorList>
    </citation>
    <scope>NUCLEOTIDE SEQUENCE</scope>
    <source>
        <strain evidence="3">ARSEF 14590</strain>
    </source>
</reference>
<feature type="compositionally biased region" description="Acidic residues" evidence="1">
    <location>
        <begin position="410"/>
        <end position="421"/>
    </location>
</feature>
<comment type="caution">
    <text evidence="3">The sequence shown here is derived from an EMBL/GenBank/DDBJ whole genome shotgun (WGS) entry which is preliminary data.</text>
</comment>
<gene>
    <name evidence="3" type="ORF">QQS21_001158</name>
</gene>
<keyword evidence="4" id="KW-1185">Reference proteome</keyword>
<dbReference type="Proteomes" id="UP001251528">
    <property type="component" value="Unassembled WGS sequence"/>
</dbReference>
<keyword evidence="2" id="KW-0472">Membrane</keyword>
<feature type="region of interest" description="Disordered" evidence="1">
    <location>
        <begin position="334"/>
        <end position="367"/>
    </location>
</feature>
<feature type="region of interest" description="Disordered" evidence="1">
    <location>
        <begin position="226"/>
        <end position="292"/>
    </location>
</feature>
<organism evidence="3 4">
    <name type="scientific">Conoideocrella luteorostrata</name>
    <dbReference type="NCBI Taxonomy" id="1105319"/>
    <lineage>
        <taxon>Eukaryota</taxon>
        <taxon>Fungi</taxon>
        <taxon>Dikarya</taxon>
        <taxon>Ascomycota</taxon>
        <taxon>Pezizomycotina</taxon>
        <taxon>Sordariomycetes</taxon>
        <taxon>Hypocreomycetidae</taxon>
        <taxon>Hypocreales</taxon>
        <taxon>Clavicipitaceae</taxon>
        <taxon>Conoideocrella</taxon>
    </lineage>
</organism>
<dbReference type="AlphaFoldDB" id="A0AAJ0D0H0"/>
<evidence type="ECO:0000256" key="1">
    <source>
        <dbReference type="SAM" id="MobiDB-lite"/>
    </source>
</evidence>
<sequence length="557" mass="61546">MGSPPFMYSAEQRSDARFPVSTFDPKAVTRASWEPSPRRAAQNRPLISFNKHPDHYLSLGRGTKRWIQWLRGVQLFIRSLEFNGELGILVLLVLITNIDDATGWIMRILSGVAMIHCLYAVYHLSRKASGRTPGSSAAYHVFAAIFDLAVMSLYAFGAVSTHNGASEWTTRVNDQNLMRYFVPALYYMTIATGGLHLISLSISLWLGMKFRKISLMPPDMNPLEDHLTARPLHKRNKSSIATGSSSFDEKQYSGHSGSQGRFGSALGNDSHPPIVPFLQTRTGSSHSGESRASLMNLPSRQYQIISGHSPQSSFSSASDKRTLEATPSRLGAYSAVSATESQSPQQMLPSNYANRARPGKFTESWMPTDSLMSRTNQRHQTMTTAAASFRQGNYNNKSYAALNQTTNDNDPSDNSEYDDENGIAYDKPTSIHPNPLGSHPSVPDCTVKDVNLLKAGASNANTELHSLSEMSGNPKRVSNSRDIADQSHVVHNPWKRQRDSSIQLDDDFYCKSYGDLRSATPPIMIGSGRKVSSGIDYGMGYRRNISGKIAEEGRSFR</sequence>
<keyword evidence="2" id="KW-0812">Transmembrane</keyword>
<feature type="region of interest" description="Disordered" evidence="1">
    <location>
        <begin position="306"/>
        <end position="325"/>
    </location>
</feature>
<dbReference type="EMBL" id="JASWJB010000011">
    <property type="protein sequence ID" value="KAK2612878.1"/>
    <property type="molecule type" value="Genomic_DNA"/>
</dbReference>
<evidence type="ECO:0000256" key="2">
    <source>
        <dbReference type="SAM" id="Phobius"/>
    </source>
</evidence>
<evidence type="ECO:0000313" key="3">
    <source>
        <dbReference type="EMBL" id="KAK2612878.1"/>
    </source>
</evidence>
<evidence type="ECO:0000313" key="4">
    <source>
        <dbReference type="Proteomes" id="UP001251528"/>
    </source>
</evidence>
<protein>
    <submittedName>
        <fullName evidence="3">Uncharacterized protein</fullName>
    </submittedName>
</protein>
<name>A0AAJ0D0H0_9HYPO</name>
<feature type="compositionally biased region" description="Polar residues" evidence="1">
    <location>
        <begin position="336"/>
        <end position="353"/>
    </location>
</feature>
<feature type="transmembrane region" description="Helical" evidence="2">
    <location>
        <begin position="137"/>
        <end position="160"/>
    </location>
</feature>
<feature type="transmembrane region" description="Helical" evidence="2">
    <location>
        <begin position="104"/>
        <end position="125"/>
    </location>
</feature>
<feature type="transmembrane region" description="Helical" evidence="2">
    <location>
        <begin position="75"/>
        <end position="98"/>
    </location>
</feature>